<sequence>MSTEVDAWWPQARLAVEADGWETHRSRRAFARDREKANTLTLHGCTVLRFTHDDVVRRSAQTAAVIRRALAAAATR</sequence>
<dbReference type="Gene3D" id="3.40.960.10">
    <property type="entry name" value="VSR Endonuclease"/>
    <property type="match status" value="1"/>
</dbReference>
<dbReference type="EMBL" id="JAWSTH010000001">
    <property type="protein sequence ID" value="MDW5592843.1"/>
    <property type="molecule type" value="Genomic_DNA"/>
</dbReference>
<name>A0ABU4HHR0_9ACTN</name>
<feature type="domain" description="DUF559" evidence="1">
    <location>
        <begin position="6"/>
        <end position="70"/>
    </location>
</feature>
<dbReference type="InterPro" id="IPR007569">
    <property type="entry name" value="DUF559"/>
</dbReference>
<evidence type="ECO:0000313" key="2">
    <source>
        <dbReference type="EMBL" id="MDW5592843.1"/>
    </source>
</evidence>
<dbReference type="Proteomes" id="UP001284601">
    <property type="component" value="Unassembled WGS sequence"/>
</dbReference>
<dbReference type="InterPro" id="IPR011335">
    <property type="entry name" value="Restrct_endonuc-II-like"/>
</dbReference>
<comment type="caution">
    <text evidence="2">The sequence shown here is derived from an EMBL/GenBank/DDBJ whole genome shotgun (WGS) entry which is preliminary data.</text>
</comment>
<protein>
    <submittedName>
        <fullName evidence="2">DUF559 domain-containing protein</fullName>
    </submittedName>
</protein>
<reference evidence="3" key="1">
    <citation type="submission" date="2023-07" db="EMBL/GenBank/DDBJ databases">
        <title>Conexibacter stalactiti sp. nov., isolated from stalactites in a lava cave and emended description of the genus Conexibacter.</title>
        <authorList>
            <person name="Lee S.D."/>
        </authorList>
    </citation>
    <scope>NUCLEOTIDE SEQUENCE [LARGE SCALE GENOMIC DNA]</scope>
    <source>
        <strain evidence="3">KCTC 39840</strain>
    </source>
</reference>
<dbReference type="RefSeq" id="WP_318595100.1">
    <property type="nucleotide sequence ID" value="NZ_JAWSTH010000001.1"/>
</dbReference>
<organism evidence="2 3">
    <name type="scientific">Conexibacter stalactiti</name>
    <dbReference type="NCBI Taxonomy" id="1940611"/>
    <lineage>
        <taxon>Bacteria</taxon>
        <taxon>Bacillati</taxon>
        <taxon>Actinomycetota</taxon>
        <taxon>Thermoleophilia</taxon>
        <taxon>Solirubrobacterales</taxon>
        <taxon>Conexibacteraceae</taxon>
        <taxon>Conexibacter</taxon>
    </lineage>
</organism>
<proteinExistence type="predicted"/>
<gene>
    <name evidence="2" type="ORF">R7226_00740</name>
</gene>
<keyword evidence="3" id="KW-1185">Reference proteome</keyword>
<reference evidence="2 3" key="2">
    <citation type="submission" date="2023-10" db="EMBL/GenBank/DDBJ databases">
        <authorList>
            <person name="Han X.F."/>
        </authorList>
    </citation>
    <scope>NUCLEOTIDE SEQUENCE [LARGE SCALE GENOMIC DNA]</scope>
    <source>
        <strain evidence="2 3">KCTC 39840</strain>
    </source>
</reference>
<accession>A0ABU4HHR0</accession>
<dbReference type="Pfam" id="PF04480">
    <property type="entry name" value="DUF559"/>
    <property type="match status" value="1"/>
</dbReference>
<dbReference type="SUPFAM" id="SSF52980">
    <property type="entry name" value="Restriction endonuclease-like"/>
    <property type="match status" value="1"/>
</dbReference>
<evidence type="ECO:0000259" key="1">
    <source>
        <dbReference type="Pfam" id="PF04480"/>
    </source>
</evidence>
<evidence type="ECO:0000313" key="3">
    <source>
        <dbReference type="Proteomes" id="UP001284601"/>
    </source>
</evidence>